<reference evidence="3 4" key="1">
    <citation type="journal article" date="2019" name="Nat. Med.">
        <title>A library of human gut bacterial isolates paired with longitudinal multiomics data enables mechanistic microbiome research.</title>
        <authorList>
            <person name="Poyet M."/>
            <person name="Groussin M."/>
            <person name="Gibbons S.M."/>
            <person name="Avila-Pacheco J."/>
            <person name="Jiang X."/>
            <person name="Kearney S.M."/>
            <person name="Perrotta A.R."/>
            <person name="Berdy B."/>
            <person name="Zhao S."/>
            <person name="Lieberman T.D."/>
            <person name="Swanson P.K."/>
            <person name="Smith M."/>
            <person name="Roesemann S."/>
            <person name="Alexander J.E."/>
            <person name="Rich S.A."/>
            <person name="Livny J."/>
            <person name="Vlamakis H."/>
            <person name="Clish C."/>
            <person name="Bullock K."/>
            <person name="Deik A."/>
            <person name="Scott J."/>
            <person name="Pierce K.A."/>
            <person name="Xavier R.J."/>
            <person name="Alm E.J."/>
        </authorList>
    </citation>
    <scope>NUCLEOTIDE SEQUENCE [LARGE SCALE GENOMIC DNA]</scope>
    <source>
        <strain evidence="3 4">BIOML-A160</strain>
    </source>
</reference>
<keyword evidence="1" id="KW-0677">Repeat</keyword>
<evidence type="ECO:0000313" key="4">
    <source>
        <dbReference type="Proteomes" id="UP000436825"/>
    </source>
</evidence>
<dbReference type="EMBL" id="WCRW01000020">
    <property type="protein sequence ID" value="KAB4451688.1"/>
    <property type="molecule type" value="Genomic_DNA"/>
</dbReference>
<dbReference type="PANTHER" id="PTHR19860">
    <property type="entry name" value="DDB1- AND CUL4-ASSOCIATED FACTOR 12-RELATED"/>
    <property type="match status" value="1"/>
</dbReference>
<dbReference type="RefSeq" id="WP_211479094.1">
    <property type="nucleotide sequence ID" value="NZ_CP072224.1"/>
</dbReference>
<evidence type="ECO:0000259" key="2">
    <source>
        <dbReference type="Pfam" id="PF13271"/>
    </source>
</evidence>
<evidence type="ECO:0000256" key="1">
    <source>
        <dbReference type="ARBA" id="ARBA00022737"/>
    </source>
</evidence>
<dbReference type="InterPro" id="IPR027417">
    <property type="entry name" value="P-loop_NTPase"/>
</dbReference>
<accession>A0A7J5JJX0</accession>
<dbReference type="Gene3D" id="3.40.50.300">
    <property type="entry name" value="P-loop containing nucleotide triphosphate hydrolases"/>
    <property type="match status" value="1"/>
</dbReference>
<proteinExistence type="predicted"/>
<feature type="domain" description="DUF4062" evidence="2">
    <location>
        <begin position="10"/>
        <end position="99"/>
    </location>
</feature>
<dbReference type="InterPro" id="IPR025139">
    <property type="entry name" value="DUF4062"/>
</dbReference>
<dbReference type="PANTHER" id="PTHR19860:SF40">
    <property type="entry name" value="WD40 REPEAT-CONTAINING PROTEIN"/>
    <property type="match status" value="1"/>
</dbReference>
<evidence type="ECO:0000313" key="3">
    <source>
        <dbReference type="EMBL" id="KAB4451688.1"/>
    </source>
</evidence>
<sequence>MKKQWKHYIIFISSTFRDMDEERDVIKLDVVKRLNRAYQDKFIQFQTVDLRVGINTAGIQDEGERENRVLDVCLANIDNARPFFIGLLGERYGWVPDHDKWEYIISRLSEEQRPLLQDSDGCSVTEMEILYGAIGNDGEHMNHSLFFMRDISSYDLMPSELKPVYCDEVNTALPVPVQTRYKRKLQELKEHIINLCELKHFEQNLFNYTLLWNVQEGHFDGLNNFADLLFEKLSREVDEEIASEQVETDTWYYQEEQNVEYLHKKNTYQKAKRSAFGDALDVLSQKGQVLFSGSEGMGKTILLSQLYQHFYNDSSVICLSAFVGISHYSMSVRPIMTRWILILAQHLEYSVPDDVTLLNEKRTTLVSLYGLFYTLVDKLKSQGKDVCIYLDAIQLFEMQNKEDAYLPWLNQKVMFVGTVTSEFREKAMKYNSAMKCISLQELSADDLQVVLENEERVHMIELPLAIKQSLTGRSISPLQLAMLMTLLTHLCTSDFRKIRSEGSGSEIEKINQYMYQLYLDTPEEHSKLFLFVIRFLMNNLRVSEHLLQLFAYIAISGNGLRESDLELLMQEEWNPLDFHLLVYILDDFFIEDRISHNWYIKSFSLSSELVPEDTGIQSELFTHLSDMLLSLDDNDPKKNDMLFYYLVKARHIVGIRRTMITNDGDNIKERYSVSIQYLLTSPTLVDDVVTIASRLDPGERVNFIYHFIIHGVPQLCYPELLWQIMNNEVMCIDTFQLNVEDSYNLATLFREVFLMCKHKWIKCTMEDTNHVLQCCIAGYNHCYKLDLNHRDTRNMLKAMLTEQITMYAYTGHPEKIQETFLLINQI</sequence>
<organism evidence="3 4">
    <name type="scientific">Bacteroides thetaiotaomicron</name>
    <dbReference type="NCBI Taxonomy" id="818"/>
    <lineage>
        <taxon>Bacteria</taxon>
        <taxon>Pseudomonadati</taxon>
        <taxon>Bacteroidota</taxon>
        <taxon>Bacteroidia</taxon>
        <taxon>Bacteroidales</taxon>
        <taxon>Bacteroidaceae</taxon>
        <taxon>Bacteroides</taxon>
    </lineage>
</organism>
<protein>
    <submittedName>
        <fullName evidence="3">DUF4062 domain-containing protein</fullName>
    </submittedName>
</protein>
<dbReference type="InterPro" id="IPR051191">
    <property type="entry name" value="DCAF12"/>
</dbReference>
<name>A0A7J5JJX0_BACT4</name>
<dbReference type="SUPFAM" id="SSF52540">
    <property type="entry name" value="P-loop containing nucleoside triphosphate hydrolases"/>
    <property type="match status" value="1"/>
</dbReference>
<dbReference type="Pfam" id="PF13271">
    <property type="entry name" value="DUF4062"/>
    <property type="match status" value="1"/>
</dbReference>
<dbReference type="Proteomes" id="UP000436825">
    <property type="component" value="Unassembled WGS sequence"/>
</dbReference>
<gene>
    <name evidence="3" type="ORF">GAN75_22380</name>
</gene>
<dbReference type="AlphaFoldDB" id="A0A7J5JJX0"/>
<comment type="caution">
    <text evidence="3">The sequence shown here is derived from an EMBL/GenBank/DDBJ whole genome shotgun (WGS) entry which is preliminary data.</text>
</comment>